<dbReference type="PROSITE" id="PS00108">
    <property type="entry name" value="PROTEIN_KINASE_ST"/>
    <property type="match status" value="1"/>
</dbReference>
<dbReference type="PROSITE" id="PS00107">
    <property type="entry name" value="PROTEIN_KINASE_ATP"/>
    <property type="match status" value="1"/>
</dbReference>
<keyword evidence="4 9" id="KW-0418">Kinase</keyword>
<keyword evidence="2" id="KW-0808">Transferase</keyword>
<dbReference type="Gene3D" id="1.10.510.10">
    <property type="entry name" value="Transferase(Phosphotransferase) domain 1"/>
    <property type="match status" value="1"/>
</dbReference>
<evidence type="ECO:0000256" key="5">
    <source>
        <dbReference type="ARBA" id="ARBA00022840"/>
    </source>
</evidence>
<comment type="similarity">
    <text evidence="7">Belongs to the protein kinase superfamily.</text>
</comment>
<dbReference type="PANTHER" id="PTHR24349">
    <property type="entry name" value="SERINE/THREONINE-PROTEIN KINASE"/>
    <property type="match status" value="1"/>
</dbReference>
<evidence type="ECO:0000313" key="9">
    <source>
        <dbReference type="EMBL" id="THV08449.1"/>
    </source>
</evidence>
<dbReference type="Proteomes" id="UP000297245">
    <property type="component" value="Unassembled WGS sequence"/>
</dbReference>
<evidence type="ECO:0000313" key="10">
    <source>
        <dbReference type="Proteomes" id="UP000297245"/>
    </source>
</evidence>
<dbReference type="GO" id="GO:0005524">
    <property type="term" value="F:ATP binding"/>
    <property type="evidence" value="ECO:0007669"/>
    <property type="project" value="UniProtKB-UniRule"/>
</dbReference>
<dbReference type="OrthoDB" id="541276at2759"/>
<feature type="non-terminal residue" evidence="9">
    <location>
        <position position="286"/>
    </location>
</feature>
<dbReference type="InterPro" id="IPR008271">
    <property type="entry name" value="Ser/Thr_kinase_AS"/>
</dbReference>
<dbReference type="EMBL" id="ML179035">
    <property type="protein sequence ID" value="THV08449.1"/>
    <property type="molecule type" value="Genomic_DNA"/>
</dbReference>
<feature type="domain" description="Protein kinase" evidence="8">
    <location>
        <begin position="13"/>
        <end position="286"/>
    </location>
</feature>
<evidence type="ECO:0000256" key="3">
    <source>
        <dbReference type="ARBA" id="ARBA00022741"/>
    </source>
</evidence>
<dbReference type="SMART" id="SM00220">
    <property type="entry name" value="S_TKc"/>
    <property type="match status" value="1"/>
</dbReference>
<proteinExistence type="inferred from homology"/>
<keyword evidence="3 6" id="KW-0547">Nucleotide-binding</keyword>
<dbReference type="InterPro" id="IPR017441">
    <property type="entry name" value="Protein_kinase_ATP_BS"/>
</dbReference>
<keyword evidence="10" id="KW-1185">Reference proteome</keyword>
<keyword evidence="5 6" id="KW-0067">ATP-binding</keyword>
<dbReference type="InterPro" id="IPR011009">
    <property type="entry name" value="Kinase-like_dom_sf"/>
</dbReference>
<protein>
    <submittedName>
        <fullName evidence="9">Kinase-like protein</fullName>
    </submittedName>
</protein>
<sequence length="286" mass="32775">MPNFSGLLLDNRFKLLDVLGSGAYGRVYKAVDLRATPQDPQFFAVKCLMRPPAASRRAQFQLREFALHLFVSEHPNIVTFHKVYQDDGFIYVVLDLCAGGDLFTVISPRHSFFGNNERVKSIFLQILDAVHYCHQRRVYHRDLKPENILCSQDFSQVYLADFGLSTQARRSSEFRCGSAYYFRSLIHPPECLGKELVLGSYSTRQNDIWSLGVILTNMITGRNPWRLAESSDPCFLSFLNDRDFLRSVLPISEETNAILKRIFHLNPSGRISIPELQREISAVQSF</sequence>
<reference evidence="9 10" key="1">
    <citation type="journal article" date="2019" name="Nat. Ecol. Evol.">
        <title>Megaphylogeny resolves global patterns of mushroom evolution.</title>
        <authorList>
            <person name="Varga T."/>
            <person name="Krizsan K."/>
            <person name="Foldi C."/>
            <person name="Dima B."/>
            <person name="Sanchez-Garcia M."/>
            <person name="Sanchez-Ramirez S."/>
            <person name="Szollosi G.J."/>
            <person name="Szarkandi J.G."/>
            <person name="Papp V."/>
            <person name="Albert L."/>
            <person name="Andreopoulos W."/>
            <person name="Angelini C."/>
            <person name="Antonin V."/>
            <person name="Barry K.W."/>
            <person name="Bougher N.L."/>
            <person name="Buchanan P."/>
            <person name="Buyck B."/>
            <person name="Bense V."/>
            <person name="Catcheside P."/>
            <person name="Chovatia M."/>
            <person name="Cooper J."/>
            <person name="Damon W."/>
            <person name="Desjardin D."/>
            <person name="Finy P."/>
            <person name="Geml J."/>
            <person name="Haridas S."/>
            <person name="Hughes K."/>
            <person name="Justo A."/>
            <person name="Karasinski D."/>
            <person name="Kautmanova I."/>
            <person name="Kiss B."/>
            <person name="Kocsube S."/>
            <person name="Kotiranta H."/>
            <person name="LaButti K.M."/>
            <person name="Lechner B.E."/>
            <person name="Liimatainen K."/>
            <person name="Lipzen A."/>
            <person name="Lukacs Z."/>
            <person name="Mihaltcheva S."/>
            <person name="Morgado L.N."/>
            <person name="Niskanen T."/>
            <person name="Noordeloos M.E."/>
            <person name="Ohm R.A."/>
            <person name="Ortiz-Santana B."/>
            <person name="Ovrebo C."/>
            <person name="Racz N."/>
            <person name="Riley R."/>
            <person name="Savchenko A."/>
            <person name="Shiryaev A."/>
            <person name="Soop K."/>
            <person name="Spirin V."/>
            <person name="Szebenyi C."/>
            <person name="Tomsovsky M."/>
            <person name="Tulloss R.E."/>
            <person name="Uehling J."/>
            <person name="Grigoriev I.V."/>
            <person name="Vagvolgyi C."/>
            <person name="Papp T."/>
            <person name="Martin F.M."/>
            <person name="Miettinen O."/>
            <person name="Hibbett D.S."/>
            <person name="Nagy L.G."/>
        </authorList>
    </citation>
    <scope>NUCLEOTIDE SEQUENCE [LARGE SCALE GENOMIC DNA]</scope>
    <source>
        <strain evidence="9 10">CBS 962.96</strain>
    </source>
</reference>
<dbReference type="InterPro" id="IPR000719">
    <property type="entry name" value="Prot_kinase_dom"/>
</dbReference>
<dbReference type="Pfam" id="PF00069">
    <property type="entry name" value="Pkinase"/>
    <property type="match status" value="1"/>
</dbReference>
<dbReference type="SUPFAM" id="SSF56112">
    <property type="entry name" value="Protein kinase-like (PK-like)"/>
    <property type="match status" value="1"/>
</dbReference>
<evidence type="ECO:0000256" key="4">
    <source>
        <dbReference type="ARBA" id="ARBA00022777"/>
    </source>
</evidence>
<evidence type="ECO:0000256" key="2">
    <source>
        <dbReference type="ARBA" id="ARBA00022679"/>
    </source>
</evidence>
<evidence type="ECO:0000256" key="6">
    <source>
        <dbReference type="PROSITE-ProRule" id="PRU10141"/>
    </source>
</evidence>
<evidence type="ECO:0000256" key="1">
    <source>
        <dbReference type="ARBA" id="ARBA00022527"/>
    </source>
</evidence>
<dbReference type="GO" id="GO:0004674">
    <property type="term" value="F:protein serine/threonine kinase activity"/>
    <property type="evidence" value="ECO:0007669"/>
    <property type="project" value="UniProtKB-KW"/>
</dbReference>
<feature type="binding site" evidence="6">
    <location>
        <position position="46"/>
    </location>
    <ligand>
        <name>ATP</name>
        <dbReference type="ChEBI" id="CHEBI:30616"/>
    </ligand>
</feature>
<accession>A0A4S8N086</accession>
<dbReference type="AlphaFoldDB" id="A0A4S8N086"/>
<dbReference type="InterPro" id="IPR050205">
    <property type="entry name" value="CDPK_Ser/Thr_kinases"/>
</dbReference>
<keyword evidence="1 7" id="KW-0723">Serine/threonine-protein kinase</keyword>
<dbReference type="PROSITE" id="PS50011">
    <property type="entry name" value="PROTEIN_KINASE_DOM"/>
    <property type="match status" value="1"/>
</dbReference>
<organism evidence="9 10">
    <name type="scientific">Dendrothele bispora (strain CBS 962.96)</name>
    <dbReference type="NCBI Taxonomy" id="1314807"/>
    <lineage>
        <taxon>Eukaryota</taxon>
        <taxon>Fungi</taxon>
        <taxon>Dikarya</taxon>
        <taxon>Basidiomycota</taxon>
        <taxon>Agaricomycotina</taxon>
        <taxon>Agaricomycetes</taxon>
        <taxon>Agaricomycetidae</taxon>
        <taxon>Agaricales</taxon>
        <taxon>Agaricales incertae sedis</taxon>
        <taxon>Dendrothele</taxon>
    </lineage>
</organism>
<gene>
    <name evidence="9" type="ORF">K435DRAFT_641997</name>
</gene>
<name>A0A4S8N086_DENBC</name>
<evidence type="ECO:0000259" key="8">
    <source>
        <dbReference type="PROSITE" id="PS50011"/>
    </source>
</evidence>
<evidence type="ECO:0000256" key="7">
    <source>
        <dbReference type="RuleBase" id="RU000304"/>
    </source>
</evidence>